<accession>A0AAF5PL65</accession>
<reference evidence="1" key="1">
    <citation type="submission" date="2015-03" db="EMBL/GenBank/DDBJ databases">
        <title>Wuchereria bancrofti Genome Sequencing Papua New Guinea Strain.</title>
        <authorList>
            <person name="Small S.T."/>
            <person name="Serre D."/>
            <person name="Zimmerman P.A."/>
        </authorList>
    </citation>
    <scope>NUCLEOTIDE SEQUENCE [LARGE SCALE GENOMIC DNA]</scope>
    <source>
        <strain evidence="1">pt0022</strain>
    </source>
</reference>
<reference evidence="2" key="3">
    <citation type="submission" date="2024-02" db="UniProtKB">
        <authorList>
            <consortium name="WormBaseParasite"/>
        </authorList>
    </citation>
    <scope>IDENTIFICATION</scope>
    <source>
        <strain evidence="2">pt0022</strain>
    </source>
</reference>
<protein>
    <submittedName>
        <fullName evidence="2">Uncharacterized protein</fullName>
    </submittedName>
</protein>
<dbReference type="WBParaSite" id="mrna-Wban_02254">
    <property type="protein sequence ID" value="mrna-Wban_02254"/>
    <property type="gene ID" value="Wban_02254"/>
</dbReference>
<dbReference type="Proteomes" id="UP000093561">
    <property type="component" value="Unassembled WGS sequence"/>
</dbReference>
<evidence type="ECO:0000313" key="1">
    <source>
        <dbReference type="Proteomes" id="UP000093561"/>
    </source>
</evidence>
<dbReference type="AlphaFoldDB" id="A0AAF5PL65"/>
<organism evidence="1 2">
    <name type="scientific">Wuchereria bancrofti</name>
    <dbReference type="NCBI Taxonomy" id="6293"/>
    <lineage>
        <taxon>Eukaryota</taxon>
        <taxon>Metazoa</taxon>
        <taxon>Ecdysozoa</taxon>
        <taxon>Nematoda</taxon>
        <taxon>Chromadorea</taxon>
        <taxon>Rhabditida</taxon>
        <taxon>Spirurina</taxon>
        <taxon>Spiruromorpha</taxon>
        <taxon>Filarioidea</taxon>
        <taxon>Onchocercidae</taxon>
        <taxon>Wuchereria</taxon>
    </lineage>
</organism>
<proteinExistence type="predicted"/>
<reference evidence="1" key="2">
    <citation type="journal article" date="2016" name="Mol. Ecol.">
        <title>Population genomics of the filarial nematode parasite Wuchereria bancrofti from mosquitoes.</title>
        <authorList>
            <person name="Small S.T."/>
            <person name="Reimer L.J."/>
            <person name="Tisch D.J."/>
            <person name="King C.L."/>
            <person name="Christensen B.M."/>
            <person name="Siba P.M."/>
            <person name="Kazura J.W."/>
            <person name="Serre D."/>
            <person name="Zimmerman P.A."/>
        </authorList>
    </citation>
    <scope>NUCLEOTIDE SEQUENCE</scope>
    <source>
        <strain evidence="1">pt0022</strain>
    </source>
</reference>
<sequence>MIETRLTSTGMYNIVNYQSVKNVSRRNGTKAISTSTYSNDFIKSQPSISTNRVEFIILLKNLLQLIGLERMASVVLVLTHRFMKNVNCNGSKAISTSTYSNDFIKSQPSISTNQRRFMKNVKNIRNGTKTTPTLTQINDDIAVNNSNNVTKKKLVPLVAYGIYRPVSYYDLSEWTFRILNDYDDGYLIQIFEDCDYVNGPEKFVVSPPPEANVIIVNEKYLINNNKIHMMDLNSPYVINQKYLLKKNSE</sequence>
<evidence type="ECO:0000313" key="2">
    <source>
        <dbReference type="WBParaSite" id="mrna-Wban_02254"/>
    </source>
</evidence>
<name>A0AAF5PL65_WUCBA</name>